<accession>A0A1C3RJQ4</accession>
<evidence type="ECO:0000313" key="1">
    <source>
        <dbReference type="EMBL" id="SCA57498.1"/>
    </source>
</evidence>
<protein>
    <submittedName>
        <fullName evidence="1">Uncharacterized protein</fullName>
    </submittedName>
</protein>
<evidence type="ECO:0000313" key="2">
    <source>
        <dbReference type="Proteomes" id="UP000231658"/>
    </source>
</evidence>
<sequence length="42" mass="4759">METENAPCAHWFEDQKATKVYWCNPSAVSRTVGDFALLLKSN</sequence>
<gene>
    <name evidence="1" type="ORF">MTBPR1_60011</name>
</gene>
<name>A0A1C3RJQ4_9PROT</name>
<dbReference type="STRING" id="1867952.MTBPR1_60011"/>
<dbReference type="AlphaFoldDB" id="A0A1C3RJQ4"/>
<dbReference type="EMBL" id="FLYE01000045">
    <property type="protein sequence ID" value="SCA57498.1"/>
    <property type="molecule type" value="Genomic_DNA"/>
</dbReference>
<organism evidence="1 2">
    <name type="scientific">Candidatus Terasakiella magnetica</name>
    <dbReference type="NCBI Taxonomy" id="1867952"/>
    <lineage>
        <taxon>Bacteria</taxon>
        <taxon>Pseudomonadati</taxon>
        <taxon>Pseudomonadota</taxon>
        <taxon>Alphaproteobacteria</taxon>
        <taxon>Rhodospirillales</taxon>
        <taxon>Terasakiellaceae</taxon>
        <taxon>Terasakiella</taxon>
    </lineage>
</organism>
<dbReference type="Proteomes" id="UP000231658">
    <property type="component" value="Unassembled WGS sequence"/>
</dbReference>
<keyword evidence="2" id="KW-1185">Reference proteome</keyword>
<reference evidence="1 2" key="1">
    <citation type="submission" date="2016-07" db="EMBL/GenBank/DDBJ databases">
        <authorList>
            <person name="Lefevre C.T."/>
        </authorList>
    </citation>
    <scope>NUCLEOTIDE SEQUENCE [LARGE SCALE GENOMIC DNA]</scope>
    <source>
        <strain evidence="1">PR1</strain>
    </source>
</reference>
<proteinExistence type="predicted"/>